<dbReference type="GO" id="GO:0009535">
    <property type="term" value="C:chloroplast thylakoid membrane"/>
    <property type="evidence" value="ECO:0007669"/>
    <property type="project" value="UniProtKB-SubCell"/>
</dbReference>
<evidence type="ECO:0000256" key="5">
    <source>
        <dbReference type="ARBA" id="ARBA00022549"/>
    </source>
</evidence>
<comment type="similarity">
    <text evidence="10">Belongs to the phycobilisome linker protein family.</text>
</comment>
<dbReference type="InterPro" id="IPR001297">
    <property type="entry name" value="PBS_linker_dom"/>
</dbReference>
<evidence type="ECO:0000256" key="1">
    <source>
        <dbReference type="ARBA" id="ARBA00004185"/>
    </source>
</evidence>
<dbReference type="InterPro" id="IPR008213">
    <property type="entry name" value="CpcD-like_dom"/>
</dbReference>
<evidence type="ECO:0000313" key="14">
    <source>
        <dbReference type="EMBL" id="BAM81797.1"/>
    </source>
</evidence>
<dbReference type="STRING" id="280699.M1VFP4"/>
<comment type="subcellular location">
    <subcellularLocation>
        <location evidence="2">Endomembrane system</location>
    </subcellularLocation>
    <subcellularLocation>
        <location evidence="1">Plastid</location>
        <location evidence="1">Chloroplast thylakoid membrane</location>
        <topology evidence="1">Peripheral membrane protein</topology>
        <orientation evidence="1">Stromal side</orientation>
    </subcellularLocation>
</comment>
<name>M1VFP4_CYAM1</name>
<dbReference type="Proteomes" id="UP000007014">
    <property type="component" value="Chromosome 16"/>
</dbReference>
<dbReference type="OrthoDB" id="2871at2759"/>
<dbReference type="Pfam" id="PF00427">
    <property type="entry name" value="PBS_linker_poly"/>
    <property type="match status" value="1"/>
</dbReference>
<evidence type="ECO:0000259" key="12">
    <source>
        <dbReference type="PROSITE" id="PS51441"/>
    </source>
</evidence>
<feature type="compositionally biased region" description="Low complexity" evidence="11">
    <location>
        <begin position="50"/>
        <end position="91"/>
    </location>
</feature>
<organism evidence="14 15">
    <name type="scientific">Cyanidioschyzon merolae (strain NIES-3377 / 10D)</name>
    <name type="common">Unicellular red alga</name>
    <dbReference type="NCBI Taxonomy" id="280699"/>
    <lineage>
        <taxon>Eukaryota</taxon>
        <taxon>Rhodophyta</taxon>
        <taxon>Bangiophyceae</taxon>
        <taxon>Cyanidiales</taxon>
        <taxon>Cyanidiaceae</taxon>
        <taxon>Cyanidioschyzon</taxon>
    </lineage>
</organism>
<dbReference type="HOGENOM" id="CLU_669693_0_0_1"/>
<evidence type="ECO:0000256" key="3">
    <source>
        <dbReference type="ARBA" id="ARBA00022528"/>
    </source>
</evidence>
<dbReference type="PROSITE" id="PS51441">
    <property type="entry name" value="CPCD_LIKE"/>
    <property type="match status" value="1"/>
</dbReference>
<dbReference type="PROSITE" id="PS51445">
    <property type="entry name" value="PBS_LINKER"/>
    <property type="match status" value="1"/>
</dbReference>
<dbReference type="Gene3D" id="1.10.3130.20">
    <property type="entry name" value="Phycobilisome linker domain"/>
    <property type="match status" value="1"/>
</dbReference>
<dbReference type="GeneID" id="16996094"/>
<accession>M1VFP4</accession>
<reference evidence="14 15" key="2">
    <citation type="journal article" date="2007" name="BMC Biol.">
        <title>A 100%-complete sequence reveals unusually simple genomic features in the hot-spring red alga Cyanidioschyzon merolae.</title>
        <authorList>
            <person name="Nozaki H."/>
            <person name="Takano H."/>
            <person name="Misumi O."/>
            <person name="Terasawa K."/>
            <person name="Matsuzaki M."/>
            <person name="Maruyama S."/>
            <person name="Nishida K."/>
            <person name="Yagisawa F."/>
            <person name="Yoshida Y."/>
            <person name="Fujiwara T."/>
            <person name="Takio S."/>
            <person name="Tamura K."/>
            <person name="Chung S.J."/>
            <person name="Nakamura S."/>
            <person name="Kuroiwa H."/>
            <person name="Tanaka K."/>
            <person name="Sato N."/>
            <person name="Kuroiwa T."/>
        </authorList>
    </citation>
    <scope>NUCLEOTIDE SEQUENCE [LARGE SCALE GENOMIC DNA]</scope>
    <source>
        <strain evidence="14 15">10D</strain>
    </source>
</reference>
<sequence length="411" mass="44958">MIGFVGSVSSLGARVSSFTASCSASNSCSVVAAPRRAFDLRAAEEKPQTSSSSAAGSSSASSSGAGSSERAAPSAVSSPPAAATSTQSGAAKMPTMTALKTAANRKLGEVTQARLRKVGDSVTPSYRQIDSFRVPAYPIPGKDDEVSRRTERMYMILRQIFGYGHLFERDGEEMDKLQSCYINGELSTKDFVRAVAKSETYKEKFWNNRPPFGRYGAVELAYKHLLGRRTFDAKENAAAQAVYHAHGYDAMIDYIIDNEYDRAFPFRNDGSDNVPHWREPAWFMGRRPEPQALRGGLERAMSGARGAMLYQYRVRLGSQNMGVVAGGCPPPVNLKNKTDEPVFRVVTAGYREPAVNSGGLGYSVGRSYTRQNKYSTVARSQRTYLVPLSELNNTITRIHRSGGYIRTVERA</sequence>
<dbReference type="Pfam" id="PF01383">
    <property type="entry name" value="CpcD"/>
    <property type="match status" value="1"/>
</dbReference>
<keyword evidence="15" id="KW-1185">Reference proteome</keyword>
<feature type="domain" description="PBS-linker" evidence="13">
    <location>
        <begin position="112"/>
        <end position="312"/>
    </location>
</feature>
<evidence type="ECO:0000256" key="2">
    <source>
        <dbReference type="ARBA" id="ARBA00004308"/>
    </source>
</evidence>
<evidence type="ECO:0000313" key="15">
    <source>
        <dbReference type="Proteomes" id="UP000007014"/>
    </source>
</evidence>
<keyword evidence="4" id="KW-0602">Photosynthesis</keyword>
<dbReference type="GO" id="GO:0015979">
    <property type="term" value="P:photosynthesis"/>
    <property type="evidence" value="ECO:0007669"/>
    <property type="project" value="UniProtKB-KW"/>
</dbReference>
<dbReference type="OMA" id="TVFIVPY"/>
<proteinExistence type="inferred from homology"/>
<keyword evidence="9" id="KW-0472">Membrane</keyword>
<dbReference type="GO" id="GO:0030089">
    <property type="term" value="C:phycobilisome"/>
    <property type="evidence" value="ECO:0007669"/>
    <property type="project" value="UniProtKB-UniRule"/>
</dbReference>
<protein>
    <submittedName>
        <fullName evidence="14">Phycocyanin-associated rod linker protein</fullName>
    </submittedName>
</protein>
<keyword evidence="7 10" id="KW-0605">Phycobilisome</keyword>
<reference evidence="14 15" key="1">
    <citation type="journal article" date="2004" name="Nature">
        <title>Genome sequence of the ultrasmall unicellular red alga Cyanidioschyzon merolae 10D.</title>
        <authorList>
            <person name="Matsuzaki M."/>
            <person name="Misumi O."/>
            <person name="Shin-i T."/>
            <person name="Maruyama S."/>
            <person name="Takahara M."/>
            <person name="Miyagishima S."/>
            <person name="Mori T."/>
            <person name="Nishida K."/>
            <person name="Yagisawa F."/>
            <person name="Nishida K."/>
            <person name="Yoshida Y."/>
            <person name="Nishimura Y."/>
            <person name="Nakao S."/>
            <person name="Kobayashi T."/>
            <person name="Momoyama Y."/>
            <person name="Higashiyama T."/>
            <person name="Minoda A."/>
            <person name="Sano M."/>
            <person name="Nomoto H."/>
            <person name="Oishi K."/>
            <person name="Hayashi H."/>
            <person name="Ohta F."/>
            <person name="Nishizaka S."/>
            <person name="Haga S."/>
            <person name="Miura S."/>
            <person name="Morishita T."/>
            <person name="Kabeya Y."/>
            <person name="Terasawa K."/>
            <person name="Suzuki Y."/>
            <person name="Ishii Y."/>
            <person name="Asakawa S."/>
            <person name="Takano H."/>
            <person name="Ohta N."/>
            <person name="Kuroiwa H."/>
            <person name="Tanaka K."/>
            <person name="Shimizu N."/>
            <person name="Sugano S."/>
            <person name="Sato N."/>
            <person name="Nozaki H."/>
            <person name="Ogasawara N."/>
            <person name="Kohara Y."/>
            <person name="Kuroiwa T."/>
        </authorList>
    </citation>
    <scope>NUCLEOTIDE SEQUENCE [LARGE SCALE GENOMIC DNA]</scope>
    <source>
        <strain evidence="14 15">10D</strain>
    </source>
</reference>
<dbReference type="GO" id="GO:0012505">
    <property type="term" value="C:endomembrane system"/>
    <property type="evidence" value="ECO:0007669"/>
    <property type="project" value="UniProtKB-SubCell"/>
</dbReference>
<keyword evidence="6" id="KW-0934">Plastid</keyword>
<gene>
    <name evidence="14" type="ORF">CYME_CMP166C</name>
</gene>
<evidence type="ECO:0000259" key="13">
    <source>
        <dbReference type="PROSITE" id="PS51445"/>
    </source>
</evidence>
<evidence type="ECO:0000256" key="6">
    <source>
        <dbReference type="ARBA" id="ARBA00022640"/>
    </source>
</evidence>
<dbReference type="Gramene" id="CMP166CT">
    <property type="protein sequence ID" value="CMP166CT"/>
    <property type="gene ID" value="CMP166C"/>
</dbReference>
<keyword evidence="8" id="KW-0793">Thylakoid</keyword>
<dbReference type="EMBL" id="AP006498">
    <property type="protein sequence ID" value="BAM81797.1"/>
    <property type="molecule type" value="Genomic_DNA"/>
</dbReference>
<evidence type="ECO:0000256" key="10">
    <source>
        <dbReference type="PROSITE-ProRule" id="PRU00775"/>
    </source>
</evidence>
<evidence type="ECO:0000256" key="7">
    <source>
        <dbReference type="ARBA" id="ARBA00022738"/>
    </source>
</evidence>
<evidence type="ECO:0000256" key="8">
    <source>
        <dbReference type="ARBA" id="ARBA00023078"/>
    </source>
</evidence>
<keyword evidence="3" id="KW-0150">Chloroplast</keyword>
<feature type="region of interest" description="Disordered" evidence="11">
    <location>
        <begin position="41"/>
        <end position="94"/>
    </location>
</feature>
<feature type="domain" description="CpcD-like" evidence="12">
    <location>
        <begin position="359"/>
        <end position="411"/>
    </location>
</feature>
<evidence type="ECO:0000256" key="9">
    <source>
        <dbReference type="ARBA" id="ARBA00023136"/>
    </source>
</evidence>
<dbReference type="AlphaFoldDB" id="M1VFP4"/>
<dbReference type="PANTHER" id="PTHR34011">
    <property type="entry name" value="PHYCOBILISOME 32.1 KDA LINKER POLYPEPTIDE, PHYCOCYANIN-ASSOCIATED, ROD 2-RELATED"/>
    <property type="match status" value="1"/>
</dbReference>
<dbReference type="RefSeq" id="XP_005537833.1">
    <property type="nucleotide sequence ID" value="XM_005537776.1"/>
</dbReference>
<dbReference type="SMR" id="M1VFP4"/>
<keyword evidence="5" id="KW-0042">Antenna complex</keyword>
<dbReference type="KEGG" id="cme:CYME_CMP166C"/>
<dbReference type="SMART" id="SM01094">
    <property type="entry name" value="CpcD"/>
    <property type="match status" value="1"/>
</dbReference>
<evidence type="ECO:0000256" key="4">
    <source>
        <dbReference type="ARBA" id="ARBA00022531"/>
    </source>
</evidence>
<dbReference type="InterPro" id="IPR038255">
    <property type="entry name" value="PBS_linker_sf"/>
</dbReference>
<evidence type="ECO:0000256" key="11">
    <source>
        <dbReference type="SAM" id="MobiDB-lite"/>
    </source>
</evidence>